<dbReference type="PRINTS" id="PR00405">
    <property type="entry name" value="REVINTRACTNG"/>
</dbReference>
<organism evidence="8 9">
    <name type="scientific">Thelephora terrestris</name>
    <dbReference type="NCBI Taxonomy" id="56493"/>
    <lineage>
        <taxon>Eukaryota</taxon>
        <taxon>Fungi</taxon>
        <taxon>Dikarya</taxon>
        <taxon>Basidiomycota</taxon>
        <taxon>Agaricomycotina</taxon>
        <taxon>Agaricomycetes</taxon>
        <taxon>Thelephorales</taxon>
        <taxon>Thelephoraceae</taxon>
        <taxon>Thelephora</taxon>
    </lineage>
</organism>
<dbReference type="GO" id="GO:0005096">
    <property type="term" value="F:GTPase activator activity"/>
    <property type="evidence" value="ECO:0007669"/>
    <property type="project" value="UniProtKB-KW"/>
</dbReference>
<dbReference type="InterPro" id="IPR037278">
    <property type="entry name" value="ARFGAP/RecO"/>
</dbReference>
<name>A0A9P6L6Y0_9AGAM</name>
<keyword evidence="9" id="KW-1185">Reference proteome</keyword>
<comment type="caution">
    <text evidence="8">The sequence shown here is derived from an EMBL/GenBank/DDBJ whole genome shotgun (WGS) entry which is preliminary data.</text>
</comment>
<dbReference type="AlphaFoldDB" id="A0A9P6L6Y0"/>
<reference evidence="8" key="2">
    <citation type="submission" date="2020-11" db="EMBL/GenBank/DDBJ databases">
        <authorList>
            <consortium name="DOE Joint Genome Institute"/>
            <person name="Kuo A."/>
            <person name="Miyauchi S."/>
            <person name="Kiss E."/>
            <person name="Drula E."/>
            <person name="Kohler A."/>
            <person name="Sanchez-Garcia M."/>
            <person name="Andreopoulos B."/>
            <person name="Barry K.W."/>
            <person name="Bonito G."/>
            <person name="Buee M."/>
            <person name="Carver A."/>
            <person name="Chen C."/>
            <person name="Cichocki N."/>
            <person name="Clum A."/>
            <person name="Culley D."/>
            <person name="Crous P.W."/>
            <person name="Fauchery L."/>
            <person name="Girlanda M."/>
            <person name="Hayes R."/>
            <person name="Keri Z."/>
            <person name="Labutti K."/>
            <person name="Lipzen A."/>
            <person name="Lombard V."/>
            <person name="Magnuson J."/>
            <person name="Maillard F."/>
            <person name="Morin E."/>
            <person name="Murat C."/>
            <person name="Nolan M."/>
            <person name="Ohm R."/>
            <person name="Pangilinan J."/>
            <person name="Pereira M."/>
            <person name="Perotto S."/>
            <person name="Peter M."/>
            <person name="Riley R."/>
            <person name="Sitrit Y."/>
            <person name="Stielow B."/>
            <person name="Szollosi G."/>
            <person name="Zifcakova L."/>
            <person name="Stursova M."/>
            <person name="Spatafora J.W."/>
            <person name="Tedersoo L."/>
            <person name="Vaario L.-M."/>
            <person name="Yamada A."/>
            <person name="Yan M."/>
            <person name="Wang P."/>
            <person name="Xu J."/>
            <person name="Bruns T."/>
            <person name="Baldrian P."/>
            <person name="Vilgalys R."/>
            <person name="Henrissat B."/>
            <person name="Grigoriev I.V."/>
            <person name="Hibbett D."/>
            <person name="Nagy L.G."/>
            <person name="Martin F.M."/>
        </authorList>
    </citation>
    <scope>NUCLEOTIDE SEQUENCE</scope>
    <source>
        <strain evidence="8">UH-Tt-Lm1</strain>
    </source>
</reference>
<feature type="compositionally biased region" description="Low complexity" evidence="6">
    <location>
        <begin position="214"/>
        <end position="223"/>
    </location>
</feature>
<dbReference type="EMBL" id="WIUZ02000007">
    <property type="protein sequence ID" value="KAF9784947.1"/>
    <property type="molecule type" value="Genomic_DNA"/>
</dbReference>
<dbReference type="SMART" id="SM00105">
    <property type="entry name" value="ArfGap"/>
    <property type="match status" value="1"/>
</dbReference>
<evidence type="ECO:0000256" key="2">
    <source>
        <dbReference type="ARBA" id="ARBA00022723"/>
    </source>
</evidence>
<sequence length="370" mass="40339">MVAQDKKTTEANARALRELLKQPDNKVCADCKRNDPRWASWNIGVFLCIRCSGIHRSMGTHISKVKSVDLDAWTPAQLETIRKWGNRLANKYWEAHLKAGHIPPDHKMDSFIRSKYETRRWAMEGSPPEDPSVLDTNGPSAGPPTTEVQQNNIPQSLPVTHPQRTEPPRHQLLSASHHQQQPAQPRLQPPAPVPAPAPAPAPPQNDIFSLDFHAPSQPAQQPTQPAPPKNAKQDILSLFSAPSPNPATTIPVQQNLWGQPQQPVQQQPVQGMMGQTGAGMWGVSSGWNPPQPQPQANAWGNLTSGVPQQSQQQGSLGMATQPASNSGFGAFQQSAAFSTTSIWANNNTPTTTTANSQPKDAFDDIWGGFK</sequence>
<dbReference type="InterPro" id="IPR001164">
    <property type="entry name" value="ArfGAP_dom"/>
</dbReference>
<evidence type="ECO:0000259" key="7">
    <source>
        <dbReference type="PROSITE" id="PS50115"/>
    </source>
</evidence>
<evidence type="ECO:0000256" key="1">
    <source>
        <dbReference type="ARBA" id="ARBA00022468"/>
    </source>
</evidence>
<evidence type="ECO:0000313" key="9">
    <source>
        <dbReference type="Proteomes" id="UP000736335"/>
    </source>
</evidence>
<keyword evidence="4" id="KW-0862">Zinc</keyword>
<evidence type="ECO:0000256" key="5">
    <source>
        <dbReference type="PROSITE-ProRule" id="PRU00288"/>
    </source>
</evidence>
<reference evidence="8" key="1">
    <citation type="journal article" date="2020" name="Nat. Commun.">
        <title>Large-scale genome sequencing of mycorrhizal fungi provides insights into the early evolution of symbiotic traits.</title>
        <authorList>
            <person name="Miyauchi S."/>
            <person name="Kiss E."/>
            <person name="Kuo A."/>
            <person name="Drula E."/>
            <person name="Kohler A."/>
            <person name="Sanchez-Garcia M."/>
            <person name="Morin E."/>
            <person name="Andreopoulos B."/>
            <person name="Barry K.W."/>
            <person name="Bonito G."/>
            <person name="Buee M."/>
            <person name="Carver A."/>
            <person name="Chen C."/>
            <person name="Cichocki N."/>
            <person name="Clum A."/>
            <person name="Culley D."/>
            <person name="Crous P.W."/>
            <person name="Fauchery L."/>
            <person name="Girlanda M."/>
            <person name="Hayes R.D."/>
            <person name="Keri Z."/>
            <person name="LaButti K."/>
            <person name="Lipzen A."/>
            <person name="Lombard V."/>
            <person name="Magnuson J."/>
            <person name="Maillard F."/>
            <person name="Murat C."/>
            <person name="Nolan M."/>
            <person name="Ohm R.A."/>
            <person name="Pangilinan J."/>
            <person name="Pereira M.F."/>
            <person name="Perotto S."/>
            <person name="Peter M."/>
            <person name="Pfister S."/>
            <person name="Riley R."/>
            <person name="Sitrit Y."/>
            <person name="Stielow J.B."/>
            <person name="Szollosi G."/>
            <person name="Zifcakova L."/>
            <person name="Stursova M."/>
            <person name="Spatafora J.W."/>
            <person name="Tedersoo L."/>
            <person name="Vaario L.M."/>
            <person name="Yamada A."/>
            <person name="Yan M."/>
            <person name="Wang P."/>
            <person name="Xu J."/>
            <person name="Bruns T."/>
            <person name="Baldrian P."/>
            <person name="Vilgalys R."/>
            <person name="Dunand C."/>
            <person name="Henrissat B."/>
            <person name="Grigoriev I.V."/>
            <person name="Hibbett D."/>
            <person name="Nagy L.G."/>
            <person name="Martin F.M."/>
        </authorList>
    </citation>
    <scope>NUCLEOTIDE SEQUENCE</scope>
    <source>
        <strain evidence="8">UH-Tt-Lm1</strain>
    </source>
</reference>
<feature type="region of interest" description="Disordered" evidence="6">
    <location>
        <begin position="121"/>
        <end position="231"/>
    </location>
</feature>
<protein>
    <submittedName>
        <fullName evidence="8">ArfGap-domain-containing protein</fullName>
    </submittedName>
</protein>
<evidence type="ECO:0000256" key="6">
    <source>
        <dbReference type="SAM" id="MobiDB-lite"/>
    </source>
</evidence>
<keyword evidence="2" id="KW-0479">Metal-binding</keyword>
<evidence type="ECO:0000256" key="4">
    <source>
        <dbReference type="ARBA" id="ARBA00022833"/>
    </source>
</evidence>
<keyword evidence="1" id="KW-0343">GTPase activation</keyword>
<evidence type="ECO:0000256" key="3">
    <source>
        <dbReference type="ARBA" id="ARBA00022771"/>
    </source>
</evidence>
<keyword evidence="3 5" id="KW-0863">Zinc-finger</keyword>
<proteinExistence type="predicted"/>
<dbReference type="InterPro" id="IPR044732">
    <property type="entry name" value="ArfGAP_SMAP1-like"/>
</dbReference>
<dbReference type="Pfam" id="PF01412">
    <property type="entry name" value="ArfGap"/>
    <property type="match status" value="1"/>
</dbReference>
<dbReference type="Proteomes" id="UP000736335">
    <property type="component" value="Unassembled WGS sequence"/>
</dbReference>
<dbReference type="PANTHER" id="PTHR45705:SF14">
    <property type="entry name" value="ARF-GAP DOMAIN-CONTAINING PROTEIN"/>
    <property type="match status" value="1"/>
</dbReference>
<accession>A0A9P6L6Y0</accession>
<dbReference type="GO" id="GO:0008270">
    <property type="term" value="F:zinc ion binding"/>
    <property type="evidence" value="ECO:0007669"/>
    <property type="project" value="UniProtKB-KW"/>
</dbReference>
<gene>
    <name evidence="8" type="ORF">BJ322DRAFT_1204501</name>
</gene>
<dbReference type="SUPFAM" id="SSF57863">
    <property type="entry name" value="ArfGap/RecO-like zinc finger"/>
    <property type="match status" value="1"/>
</dbReference>
<feature type="compositionally biased region" description="Polar residues" evidence="6">
    <location>
        <begin position="146"/>
        <end position="158"/>
    </location>
</feature>
<feature type="compositionally biased region" description="Low complexity" evidence="6">
    <location>
        <begin position="170"/>
        <end position="186"/>
    </location>
</feature>
<dbReference type="Gene3D" id="1.10.220.150">
    <property type="entry name" value="Arf GTPase activating protein"/>
    <property type="match status" value="1"/>
</dbReference>
<dbReference type="CDD" id="cd08839">
    <property type="entry name" value="ArfGap_SMAP"/>
    <property type="match status" value="1"/>
</dbReference>
<feature type="region of interest" description="Disordered" evidence="6">
    <location>
        <begin position="304"/>
        <end position="327"/>
    </location>
</feature>
<dbReference type="OrthoDB" id="10266696at2759"/>
<evidence type="ECO:0000313" key="8">
    <source>
        <dbReference type="EMBL" id="KAF9784947.1"/>
    </source>
</evidence>
<feature type="region of interest" description="Disordered" evidence="6">
    <location>
        <begin position="348"/>
        <end position="370"/>
    </location>
</feature>
<dbReference type="PROSITE" id="PS50115">
    <property type="entry name" value="ARFGAP"/>
    <property type="match status" value="1"/>
</dbReference>
<dbReference type="InterPro" id="IPR038508">
    <property type="entry name" value="ArfGAP_dom_sf"/>
</dbReference>
<feature type="compositionally biased region" description="Low complexity" evidence="6">
    <location>
        <begin position="304"/>
        <end position="317"/>
    </location>
</feature>
<dbReference type="GO" id="GO:0005737">
    <property type="term" value="C:cytoplasm"/>
    <property type="evidence" value="ECO:0007669"/>
    <property type="project" value="TreeGrafter"/>
</dbReference>
<dbReference type="PANTHER" id="PTHR45705">
    <property type="entry name" value="FI20236P1"/>
    <property type="match status" value="1"/>
</dbReference>
<dbReference type="FunFam" id="1.10.220.150:FF:000009">
    <property type="entry name" value="stromal membrane-associated protein 1 isoform X1"/>
    <property type="match status" value="1"/>
</dbReference>
<feature type="compositionally biased region" description="Pro residues" evidence="6">
    <location>
        <begin position="187"/>
        <end position="203"/>
    </location>
</feature>
<dbReference type="InterPro" id="IPR051718">
    <property type="entry name" value="ARF_GTPase-activating"/>
</dbReference>
<feature type="domain" description="Arf-GAP" evidence="7">
    <location>
        <begin position="13"/>
        <end position="130"/>
    </location>
</feature>